<dbReference type="Pfam" id="PF00675">
    <property type="entry name" value="Peptidase_M16"/>
    <property type="match status" value="1"/>
</dbReference>
<dbReference type="InterPro" id="IPR011249">
    <property type="entry name" value="Metalloenz_LuxS/M16"/>
</dbReference>
<dbReference type="GO" id="GO:0046872">
    <property type="term" value="F:metal ion binding"/>
    <property type="evidence" value="ECO:0007669"/>
    <property type="project" value="InterPro"/>
</dbReference>
<dbReference type="PROSITE" id="PS00143">
    <property type="entry name" value="INSULINASE"/>
    <property type="match status" value="1"/>
</dbReference>
<dbReference type="AlphaFoldDB" id="A0A934QFT8"/>
<dbReference type="RefSeq" id="WP_037256688.1">
    <property type="nucleotide sequence ID" value="NZ_NRRE01000009.1"/>
</dbReference>
<comment type="cofactor">
    <cofactor evidence="1">
        <name>Zn(2+)</name>
        <dbReference type="ChEBI" id="CHEBI:29105"/>
    </cofactor>
</comment>
<dbReference type="GO" id="GO:0006508">
    <property type="term" value="P:proteolysis"/>
    <property type="evidence" value="ECO:0007669"/>
    <property type="project" value="InterPro"/>
</dbReference>
<evidence type="ECO:0000259" key="6">
    <source>
        <dbReference type="Pfam" id="PF05193"/>
    </source>
</evidence>
<evidence type="ECO:0000256" key="3">
    <source>
        <dbReference type="ARBA" id="ARBA00023049"/>
    </source>
</evidence>
<evidence type="ECO:0000256" key="2">
    <source>
        <dbReference type="ARBA" id="ARBA00007261"/>
    </source>
</evidence>
<dbReference type="InterPro" id="IPR050361">
    <property type="entry name" value="MPP/UQCRC_Complex"/>
</dbReference>
<keyword evidence="8" id="KW-1185">Reference proteome</keyword>
<name>A0A934QFT8_9PROT</name>
<proteinExistence type="inferred from homology"/>
<comment type="similarity">
    <text evidence="2 4">Belongs to the peptidase M16 family.</text>
</comment>
<evidence type="ECO:0000313" key="8">
    <source>
        <dbReference type="Proteomes" id="UP000778970"/>
    </source>
</evidence>
<dbReference type="InterPro" id="IPR011765">
    <property type="entry name" value="Pept_M16_N"/>
</dbReference>
<dbReference type="Proteomes" id="UP000778970">
    <property type="component" value="Unassembled WGS sequence"/>
</dbReference>
<reference evidence="7" key="2">
    <citation type="journal article" date="2020" name="Microorganisms">
        <title>Osmotic Adaptation and Compatible Solute Biosynthesis of Phototrophic Bacteria as Revealed from Genome Analyses.</title>
        <authorList>
            <person name="Imhoff J.F."/>
            <person name="Rahn T."/>
            <person name="Kunzel S."/>
            <person name="Keller A."/>
            <person name="Neulinger S.C."/>
        </authorList>
    </citation>
    <scope>NUCLEOTIDE SEQUENCE</scope>
    <source>
        <strain evidence="7">DSM 9154</strain>
    </source>
</reference>
<comment type="caution">
    <text evidence="7">The sequence shown here is derived from an EMBL/GenBank/DDBJ whole genome shotgun (WGS) entry which is preliminary data.</text>
</comment>
<gene>
    <name evidence="7" type="ORF">CKO21_02240</name>
</gene>
<dbReference type="PANTHER" id="PTHR11851:SF49">
    <property type="entry name" value="MITOCHONDRIAL-PROCESSING PEPTIDASE SUBUNIT ALPHA"/>
    <property type="match status" value="1"/>
</dbReference>
<dbReference type="InterPro" id="IPR007863">
    <property type="entry name" value="Peptidase_M16_C"/>
</dbReference>
<protein>
    <submittedName>
        <fullName evidence="7">Insulinase family protein</fullName>
    </submittedName>
</protein>
<keyword evidence="3" id="KW-0645">Protease</keyword>
<dbReference type="SUPFAM" id="SSF63411">
    <property type="entry name" value="LuxS/MPP-like metallohydrolase"/>
    <property type="match status" value="2"/>
</dbReference>
<evidence type="ECO:0000313" key="7">
    <source>
        <dbReference type="EMBL" id="MBK1696064.1"/>
    </source>
</evidence>
<accession>A0A934QFT8</accession>
<reference evidence="7" key="1">
    <citation type="submission" date="2017-08" db="EMBL/GenBank/DDBJ databases">
        <authorList>
            <person name="Imhoff J.F."/>
            <person name="Rahn T."/>
            <person name="Kuenzel S."/>
            <person name="Neulinger S.C."/>
        </authorList>
    </citation>
    <scope>NUCLEOTIDE SEQUENCE</scope>
    <source>
        <strain evidence="7">DSM 9154</strain>
    </source>
</reference>
<dbReference type="GO" id="GO:0004222">
    <property type="term" value="F:metalloendopeptidase activity"/>
    <property type="evidence" value="ECO:0007669"/>
    <property type="project" value="InterPro"/>
</dbReference>
<dbReference type="PANTHER" id="PTHR11851">
    <property type="entry name" value="METALLOPROTEASE"/>
    <property type="match status" value="1"/>
</dbReference>
<keyword evidence="3" id="KW-0378">Hydrolase</keyword>
<dbReference type="FunFam" id="3.30.830.10:FF:000008">
    <property type="entry name" value="Mitochondrial-processing peptidase subunit beta"/>
    <property type="match status" value="1"/>
</dbReference>
<sequence>MTDDSVRITRLDNGLTIATDHIPHVETVALGAFVGVGTRHERAAENGVAHLLEHMAFKGTATRSARDIAEEIEAVGGLLNAYTGRESTAFYAKVLKEHAPLALDIISDILLNPAFDEQELKRERQVILQEIGQAHDTPDDIIFDHFQETAFPDQGVGRPVLGRPEIIAELGPEDLRSYMQRHYGAGNMVISAAGKIDHDAFVELAAKAFDGLGQVAAGSAEPASYVGGDYREARELEQVHVILGLPGVGYRDPDYYASAVLATLLGGGMSSRLFQKLREERGLVYTVFSFHNAASDSGLFGVYAGTGADEVAELMPVVCEEIADVAHTIGAEELDRARAQLKASILMSRESTSGRCEQLANNLLVYGRPLATQEIVNAIEAVDAPQVQRLAARLAASRPTLTSLGPVAQVEPFETVAKRFAA</sequence>
<evidence type="ECO:0000259" key="5">
    <source>
        <dbReference type="Pfam" id="PF00675"/>
    </source>
</evidence>
<feature type="domain" description="Peptidase M16 C-terminal" evidence="6">
    <location>
        <begin position="172"/>
        <end position="341"/>
    </location>
</feature>
<evidence type="ECO:0000256" key="1">
    <source>
        <dbReference type="ARBA" id="ARBA00001947"/>
    </source>
</evidence>
<organism evidence="7 8">
    <name type="scientific">Rhodovibrio salinarum</name>
    <dbReference type="NCBI Taxonomy" id="1087"/>
    <lineage>
        <taxon>Bacteria</taxon>
        <taxon>Pseudomonadati</taxon>
        <taxon>Pseudomonadota</taxon>
        <taxon>Alphaproteobacteria</taxon>
        <taxon>Rhodospirillales</taxon>
        <taxon>Rhodovibrionaceae</taxon>
        <taxon>Rhodovibrio</taxon>
    </lineage>
</organism>
<dbReference type="Pfam" id="PF05193">
    <property type="entry name" value="Peptidase_M16_C"/>
    <property type="match status" value="1"/>
</dbReference>
<keyword evidence="3" id="KW-0482">Metalloprotease</keyword>
<dbReference type="EMBL" id="NRRE01000009">
    <property type="protein sequence ID" value="MBK1696064.1"/>
    <property type="molecule type" value="Genomic_DNA"/>
</dbReference>
<dbReference type="InterPro" id="IPR001431">
    <property type="entry name" value="Pept_M16_Zn_BS"/>
</dbReference>
<dbReference type="Gene3D" id="3.30.830.10">
    <property type="entry name" value="Metalloenzyme, LuxS/M16 peptidase-like"/>
    <property type="match status" value="2"/>
</dbReference>
<feature type="domain" description="Peptidase M16 N-terminal" evidence="5">
    <location>
        <begin position="17"/>
        <end position="162"/>
    </location>
</feature>
<evidence type="ECO:0000256" key="4">
    <source>
        <dbReference type="RuleBase" id="RU004447"/>
    </source>
</evidence>